<dbReference type="InterPro" id="IPR024445">
    <property type="entry name" value="Tnp_ISXO2-like"/>
</dbReference>
<sequence length="128" mass="14778">MNNNLSNPIFLDADKARQWLEARLFTDESKLDTKGGASFAEHETVCHSKKESARGEVNTNTVEDFFSIFKRGMIGVYQHCDEKHLHRYLAEFDFRYNHREGLGFTDWERAEASFRGIVGKRPNLPGHS</sequence>
<dbReference type="Pfam" id="PF12762">
    <property type="entry name" value="DDE_Tnp_IS1595"/>
    <property type="match status" value="1"/>
</dbReference>
<protein>
    <recommendedName>
        <fullName evidence="1">ISXO2-like transposase domain-containing protein</fullName>
    </recommendedName>
</protein>
<name>A0ABP3P4H2_9PROT</name>
<dbReference type="Proteomes" id="UP001499951">
    <property type="component" value="Unassembled WGS sequence"/>
</dbReference>
<keyword evidence="3" id="KW-1185">Reference proteome</keyword>
<feature type="domain" description="ISXO2-like transposase" evidence="1">
    <location>
        <begin position="4"/>
        <end position="97"/>
    </location>
</feature>
<comment type="caution">
    <text evidence="2">The sequence shown here is derived from an EMBL/GenBank/DDBJ whole genome shotgun (WGS) entry which is preliminary data.</text>
</comment>
<proteinExistence type="predicted"/>
<evidence type="ECO:0000259" key="1">
    <source>
        <dbReference type="SMART" id="SM01126"/>
    </source>
</evidence>
<evidence type="ECO:0000313" key="3">
    <source>
        <dbReference type="Proteomes" id="UP001499951"/>
    </source>
</evidence>
<dbReference type="EMBL" id="BAAADD010000001">
    <property type="protein sequence ID" value="GAA0560175.1"/>
    <property type="molecule type" value="Genomic_DNA"/>
</dbReference>
<evidence type="ECO:0000313" key="2">
    <source>
        <dbReference type="EMBL" id="GAA0560175.1"/>
    </source>
</evidence>
<organism evidence="2 3">
    <name type="scientific">Rhizomicrobium electricum</name>
    <dbReference type="NCBI Taxonomy" id="480070"/>
    <lineage>
        <taxon>Bacteria</taxon>
        <taxon>Pseudomonadati</taxon>
        <taxon>Pseudomonadota</taxon>
        <taxon>Alphaproteobacteria</taxon>
        <taxon>Micropepsales</taxon>
        <taxon>Micropepsaceae</taxon>
        <taxon>Rhizomicrobium</taxon>
    </lineage>
</organism>
<dbReference type="SMART" id="SM01126">
    <property type="entry name" value="DDE_Tnp_IS1595"/>
    <property type="match status" value="1"/>
</dbReference>
<gene>
    <name evidence="2" type="ORF">GCM10008942_05830</name>
</gene>
<accession>A0ABP3P4H2</accession>
<reference evidence="3" key="1">
    <citation type="journal article" date="2019" name="Int. J. Syst. Evol. Microbiol.">
        <title>The Global Catalogue of Microorganisms (GCM) 10K type strain sequencing project: providing services to taxonomists for standard genome sequencing and annotation.</title>
        <authorList>
            <consortium name="The Broad Institute Genomics Platform"/>
            <consortium name="The Broad Institute Genome Sequencing Center for Infectious Disease"/>
            <person name="Wu L."/>
            <person name="Ma J."/>
        </authorList>
    </citation>
    <scope>NUCLEOTIDE SEQUENCE [LARGE SCALE GENOMIC DNA]</scope>
    <source>
        <strain evidence="3">JCM 15089</strain>
    </source>
</reference>